<comment type="caution">
    <text evidence="1">The sequence shown here is derived from an EMBL/GenBank/DDBJ whole genome shotgun (WGS) entry which is preliminary data.</text>
</comment>
<accession>A0A0G1Q9N7</accession>
<proteinExistence type="predicted"/>
<dbReference type="EMBL" id="LCLJ01000024">
    <property type="protein sequence ID" value="KKU14443.1"/>
    <property type="molecule type" value="Genomic_DNA"/>
</dbReference>
<gene>
    <name evidence="1" type="ORF">UX22_C0024G0001</name>
</gene>
<dbReference type="InterPro" id="IPR013783">
    <property type="entry name" value="Ig-like_fold"/>
</dbReference>
<name>A0A0G1Q9N7_9BACT</name>
<organism evidence="1 2">
    <name type="scientific">Candidatus Jorgensenbacteria bacterium GW2011_GWA2_45_9</name>
    <dbReference type="NCBI Taxonomy" id="1618663"/>
    <lineage>
        <taxon>Bacteria</taxon>
        <taxon>Candidatus Joergenseniibacteriota</taxon>
    </lineage>
</organism>
<dbReference type="Proteomes" id="UP000034727">
    <property type="component" value="Unassembled WGS sequence"/>
</dbReference>
<protein>
    <recommendedName>
        <fullName evidence="3">PKD domain-containing protein</fullName>
    </recommendedName>
</protein>
<evidence type="ECO:0000313" key="2">
    <source>
        <dbReference type="Proteomes" id="UP000034727"/>
    </source>
</evidence>
<dbReference type="AlphaFoldDB" id="A0A0G1Q9N7"/>
<evidence type="ECO:0000313" key="1">
    <source>
        <dbReference type="EMBL" id="KKU14443.1"/>
    </source>
</evidence>
<dbReference type="Gene3D" id="2.60.40.10">
    <property type="entry name" value="Immunoglobulins"/>
    <property type="match status" value="1"/>
</dbReference>
<reference evidence="1 2" key="1">
    <citation type="journal article" date="2015" name="Nature">
        <title>rRNA introns, odd ribosomes, and small enigmatic genomes across a large radiation of phyla.</title>
        <authorList>
            <person name="Brown C.T."/>
            <person name="Hug L.A."/>
            <person name="Thomas B.C."/>
            <person name="Sharon I."/>
            <person name="Castelle C.J."/>
            <person name="Singh A."/>
            <person name="Wilkins M.J."/>
            <person name="Williams K.H."/>
            <person name="Banfield J.F."/>
        </authorList>
    </citation>
    <scope>NUCLEOTIDE SEQUENCE [LARGE SCALE GENOMIC DNA]</scope>
</reference>
<sequence length="209" mass="22920">MKRVLKFVFWIVVFTAVAYGAYLVYARWWKNAVAVSAETIRAKSHETISGTISAASEEAADYTKKLASDVLSSAGNKLNSFAAYITGEKLNDAEKPQENNSSRMNTSSGVSATVEINPVVSGPEYFVPPPFAAIVAVVNEPIAFSINNKGFSYSVDWGDGKVSEGIVPESGTDLISHKWDKKGDYAMTIEVRESGEQKYFYSLSIRIYE</sequence>
<evidence type="ECO:0008006" key="3">
    <source>
        <dbReference type="Google" id="ProtNLM"/>
    </source>
</evidence>